<evidence type="ECO:0000256" key="1">
    <source>
        <dbReference type="SAM" id="MobiDB-lite"/>
    </source>
</evidence>
<name>A0A3T7S7L5_SALET</name>
<protein>
    <submittedName>
        <fullName evidence="2">Uncharacterized protein</fullName>
    </submittedName>
</protein>
<evidence type="ECO:0000313" key="2">
    <source>
        <dbReference type="EMBL" id="EAA1980864.1"/>
    </source>
</evidence>
<organism evidence="2">
    <name type="scientific">Salmonella enterica I</name>
    <dbReference type="NCBI Taxonomy" id="59201"/>
    <lineage>
        <taxon>Bacteria</taxon>
        <taxon>Pseudomonadati</taxon>
        <taxon>Pseudomonadota</taxon>
        <taxon>Gammaproteobacteria</taxon>
        <taxon>Enterobacterales</taxon>
        <taxon>Enterobacteriaceae</taxon>
        <taxon>Salmonella</taxon>
    </lineage>
</organism>
<dbReference type="Proteomes" id="UP000839671">
    <property type="component" value="Unassembled WGS sequence"/>
</dbReference>
<accession>A0A3T7S7L5</accession>
<feature type="region of interest" description="Disordered" evidence="1">
    <location>
        <begin position="1"/>
        <end position="22"/>
    </location>
</feature>
<reference evidence="2" key="1">
    <citation type="submission" date="2018-06" db="EMBL/GenBank/DDBJ databases">
        <authorList>
            <person name="Ashton P.M."/>
            <person name="Dallman T."/>
            <person name="Nair S."/>
            <person name="De Pinna E."/>
            <person name="Peters T."/>
            <person name="Grant K."/>
        </authorList>
    </citation>
    <scope>NUCLEOTIDE SEQUENCE [LARGE SCALE GENOMIC DNA]</scope>
    <source>
        <strain evidence="2">310211</strain>
    </source>
</reference>
<feature type="compositionally biased region" description="Basic and acidic residues" evidence="1">
    <location>
        <begin position="10"/>
        <end position="22"/>
    </location>
</feature>
<proteinExistence type="predicted"/>
<dbReference type="EMBL" id="AAAATI010000072">
    <property type="protein sequence ID" value="EAA1980864.1"/>
    <property type="molecule type" value="Genomic_DNA"/>
</dbReference>
<gene>
    <name evidence="2" type="ORF">DM051_27135</name>
</gene>
<dbReference type="AlphaFoldDB" id="A0A3T7S7L5"/>
<sequence length="276" mass="31589">MGRLLKKNRRESQGSDKVKPTKEKWKKVISGKVWKNTEKTLKRHGMRFLPDNYAMDDTGVSTPEHVRKLYLLHLAAAGIRENQKLSVELCRLPARMKKEAGTEYVILPSSVRRKSSAYNGKFFSGHTPGFKYNLFTQLLDCYGDDIAQELAESLPVTRMEIALAPEFYIPAWFNVSSAFALLMLECSRLNLKDEYGQLSQIIRMLKTSSFPGPEDLAGALFFSMVTPGISEILTFHSFFENDRKMKKQGNDARINAINEYIWNMNDKSFLRQGKIN</sequence>
<comment type="caution">
    <text evidence="2">The sequence shown here is derived from an EMBL/GenBank/DDBJ whole genome shotgun (WGS) entry which is preliminary data.</text>
</comment>